<evidence type="ECO:0000313" key="1">
    <source>
        <dbReference type="EMBL" id="MPN64311.1"/>
    </source>
</evidence>
<dbReference type="AlphaFoldDB" id="A0A645JL46"/>
<protein>
    <submittedName>
        <fullName evidence="1">Uncharacterized protein</fullName>
    </submittedName>
</protein>
<reference evidence="1" key="1">
    <citation type="submission" date="2019-08" db="EMBL/GenBank/DDBJ databases">
        <authorList>
            <person name="Kucharzyk K."/>
            <person name="Murdoch R.W."/>
            <person name="Higgins S."/>
            <person name="Loffler F."/>
        </authorList>
    </citation>
    <scope>NUCLEOTIDE SEQUENCE</scope>
</reference>
<accession>A0A645JL46</accession>
<organism evidence="1">
    <name type="scientific">bioreactor metagenome</name>
    <dbReference type="NCBI Taxonomy" id="1076179"/>
    <lineage>
        <taxon>unclassified sequences</taxon>
        <taxon>metagenomes</taxon>
        <taxon>ecological metagenomes</taxon>
    </lineage>
</organism>
<comment type="caution">
    <text evidence="1">The sequence shown here is derived from an EMBL/GenBank/DDBJ whole genome shotgun (WGS) entry which is preliminary data.</text>
</comment>
<name>A0A645JL46_9ZZZZ</name>
<proteinExistence type="predicted"/>
<dbReference type="EMBL" id="VSSQ01144998">
    <property type="protein sequence ID" value="MPN64311.1"/>
    <property type="molecule type" value="Genomic_DNA"/>
</dbReference>
<gene>
    <name evidence="1" type="ORF">SDC9_212082</name>
</gene>
<sequence length="95" mass="10627">MRTFLEDFRLAVGLAEVFLQIHAGGPRIAGAGQHQDHGLLVEFQRLQHVDHFAIERRAHRVALFRAVQRDPGNAFFELDLHAAPAAFILGHILSP</sequence>